<reference evidence="1 2" key="1">
    <citation type="submission" date="2007-03" db="EMBL/GenBank/DDBJ databases">
        <authorList>
            <person name="Stal L."/>
            <person name="Ferriera S."/>
            <person name="Johnson J."/>
            <person name="Kravitz S."/>
            <person name="Beeson K."/>
            <person name="Sutton G."/>
            <person name="Rogers Y.-H."/>
            <person name="Friedman R."/>
            <person name="Frazier M."/>
            <person name="Venter J.C."/>
        </authorList>
    </citation>
    <scope>NUCLEOTIDE SEQUENCE [LARGE SCALE GENOMIC DNA]</scope>
    <source>
        <strain evidence="1 2">CCY0110</strain>
    </source>
</reference>
<comment type="caution">
    <text evidence="1">The sequence shown here is derived from an EMBL/GenBank/DDBJ whole genome shotgun (WGS) entry which is preliminary data.</text>
</comment>
<accession>A3IZ19</accession>
<dbReference type="Pfam" id="PF06051">
    <property type="entry name" value="DUF928"/>
    <property type="match status" value="1"/>
</dbReference>
<dbReference type="InterPro" id="IPR010328">
    <property type="entry name" value="DUF928"/>
</dbReference>
<evidence type="ECO:0000313" key="2">
    <source>
        <dbReference type="Proteomes" id="UP000003781"/>
    </source>
</evidence>
<dbReference type="Proteomes" id="UP000003781">
    <property type="component" value="Unassembled WGS sequence"/>
</dbReference>
<evidence type="ECO:0000313" key="1">
    <source>
        <dbReference type="EMBL" id="EAZ88286.1"/>
    </source>
</evidence>
<sequence length="135" mass="15501">MAPSDHKGQTLKSYPEFWIDVETLPEYPLQINLIAKKGAKSVWREDINPKSNLFAVKYPENLPPLEPGVYILAVGYKCPESCQSLRMSFAIVKDENLTRLLQETISIEEKIKLLAEKGFWFDAQSLIINQLVKKY</sequence>
<dbReference type="AlphaFoldDB" id="A3IZ19"/>
<protein>
    <submittedName>
        <fullName evidence="1">Uncharacterized protein</fullName>
    </submittedName>
</protein>
<name>A3IZ19_9CHRO</name>
<organism evidence="1 2">
    <name type="scientific">Crocosphaera chwakensis CCY0110</name>
    <dbReference type="NCBI Taxonomy" id="391612"/>
    <lineage>
        <taxon>Bacteria</taxon>
        <taxon>Bacillati</taxon>
        <taxon>Cyanobacteriota</taxon>
        <taxon>Cyanophyceae</taxon>
        <taxon>Oscillatoriophycideae</taxon>
        <taxon>Chroococcales</taxon>
        <taxon>Aphanothecaceae</taxon>
        <taxon>Crocosphaera</taxon>
        <taxon>Crocosphaera chwakensis</taxon>
    </lineage>
</organism>
<dbReference type="RefSeq" id="WP_008278637.1">
    <property type="nucleotide sequence ID" value="NZ_AAXW01000092.1"/>
</dbReference>
<gene>
    <name evidence="1" type="ORF">CY0110_14570</name>
</gene>
<dbReference type="EMBL" id="AAXW01000092">
    <property type="protein sequence ID" value="EAZ88286.1"/>
    <property type="molecule type" value="Genomic_DNA"/>
</dbReference>
<keyword evidence="2" id="KW-1185">Reference proteome</keyword>
<proteinExistence type="predicted"/>